<dbReference type="SUPFAM" id="SSF81799">
    <property type="entry name" value="Putative methyltransferase TM0872, insert domain"/>
    <property type="match status" value="1"/>
</dbReference>
<dbReference type="GO" id="GO:0071424">
    <property type="term" value="F:rRNA (cytosine-N4-)-methyltransferase activity"/>
    <property type="evidence" value="ECO:0007669"/>
    <property type="project" value="UniProtKB-UniRule"/>
</dbReference>
<comment type="caution">
    <text evidence="7">The sequence shown here is derived from an EMBL/GenBank/DDBJ whole genome shotgun (WGS) entry which is preliminary data.</text>
</comment>
<dbReference type="NCBIfam" id="TIGR00006">
    <property type="entry name" value="16S rRNA (cytosine(1402)-N(4))-methyltransferase RsmH"/>
    <property type="match status" value="1"/>
</dbReference>
<dbReference type="SUPFAM" id="SSF53335">
    <property type="entry name" value="S-adenosyl-L-methionine-dependent methyltransferases"/>
    <property type="match status" value="1"/>
</dbReference>
<evidence type="ECO:0000313" key="7">
    <source>
        <dbReference type="EMBL" id="EJW22023.1"/>
    </source>
</evidence>
<keyword evidence="4 6" id="KW-0808">Transferase</keyword>
<gene>
    <name evidence="6" type="primary">rsmH</name>
    <name evidence="7" type="ORF">IMCC14465_04170</name>
</gene>
<sequence length="349" mass="37837">MTRVCSEKTNDNRSYPETRPHIPVLLNEVIEALSPQDGEIFIDGTFGAGGYTRALLEAADCAVIAIDRDPDAIEAGKNLQAQFGDRLKLSHGCYGDMQALAQAHGVQKVDGVTLDLGVSSMQLDQSARGFSFNNDGPLDMRMGRDGPSAADIVNTMDEKLLARIIALYGEERKARAIARAIGRVRGDMEISRTVELADIVSQTIGQPPGLQKIHPATRTFQALRIYVNDELGELVRGLAAAENMLGDSGRLAVVTFHSLEDRIAKKFLARRTGRVGRPSRHMPETQMPDPSFTELTRKGLKASEDEIVLNPRSRSATLRAATRTDAAAFPLDDVLFKAPEGDGASGVRA</sequence>
<evidence type="ECO:0000256" key="3">
    <source>
        <dbReference type="ARBA" id="ARBA00022603"/>
    </source>
</evidence>
<feature type="binding site" evidence="6">
    <location>
        <position position="67"/>
    </location>
    <ligand>
        <name>S-adenosyl-L-methionine</name>
        <dbReference type="ChEBI" id="CHEBI:59789"/>
    </ligand>
</feature>
<dbReference type="PANTHER" id="PTHR11265:SF0">
    <property type="entry name" value="12S RRNA N4-METHYLCYTIDINE METHYLTRANSFERASE"/>
    <property type="match status" value="1"/>
</dbReference>
<dbReference type="OrthoDB" id="9806637at2"/>
<evidence type="ECO:0000313" key="8">
    <source>
        <dbReference type="Proteomes" id="UP000004836"/>
    </source>
</evidence>
<comment type="function">
    <text evidence="6">Specifically methylates the N4 position of cytidine in position 1402 (C1402) of 16S rRNA.</text>
</comment>
<dbReference type="InterPro" id="IPR002903">
    <property type="entry name" value="RsmH"/>
</dbReference>
<dbReference type="InterPro" id="IPR029063">
    <property type="entry name" value="SAM-dependent_MTases_sf"/>
</dbReference>
<evidence type="ECO:0000256" key="4">
    <source>
        <dbReference type="ARBA" id="ARBA00022679"/>
    </source>
</evidence>
<dbReference type="EMBL" id="ALYF01000002">
    <property type="protein sequence ID" value="EJW22023.1"/>
    <property type="molecule type" value="Genomic_DNA"/>
</dbReference>
<keyword evidence="3 6" id="KW-0489">Methyltransferase</keyword>
<dbReference type="Gene3D" id="1.10.150.170">
    <property type="entry name" value="Putative methyltransferase TM0872, insert domain"/>
    <property type="match status" value="1"/>
</dbReference>
<feature type="binding site" evidence="6">
    <location>
        <position position="122"/>
    </location>
    <ligand>
        <name>S-adenosyl-L-methionine</name>
        <dbReference type="ChEBI" id="CHEBI:59789"/>
    </ligand>
</feature>
<dbReference type="CDD" id="cd02440">
    <property type="entry name" value="AdoMet_MTases"/>
    <property type="match status" value="1"/>
</dbReference>
<dbReference type="eggNOG" id="COG0275">
    <property type="taxonomic scope" value="Bacteria"/>
</dbReference>
<evidence type="ECO:0000256" key="2">
    <source>
        <dbReference type="ARBA" id="ARBA00022552"/>
    </source>
</evidence>
<feature type="binding site" evidence="6">
    <location>
        <position position="115"/>
    </location>
    <ligand>
        <name>S-adenosyl-L-methionine</name>
        <dbReference type="ChEBI" id="CHEBI:59789"/>
    </ligand>
</feature>
<dbReference type="EC" id="2.1.1.199" evidence="6"/>
<dbReference type="GO" id="GO:0070475">
    <property type="term" value="P:rRNA base methylation"/>
    <property type="evidence" value="ECO:0007669"/>
    <property type="project" value="UniProtKB-UniRule"/>
</dbReference>
<dbReference type="PANTHER" id="PTHR11265">
    <property type="entry name" value="S-ADENOSYL-METHYLTRANSFERASE MRAW"/>
    <property type="match status" value="1"/>
</dbReference>
<keyword evidence="8" id="KW-1185">Reference proteome</keyword>
<feature type="binding site" evidence="6">
    <location>
        <position position="94"/>
    </location>
    <ligand>
        <name>S-adenosyl-L-methionine</name>
        <dbReference type="ChEBI" id="CHEBI:59789"/>
    </ligand>
</feature>
<dbReference type="Proteomes" id="UP000004836">
    <property type="component" value="Unassembled WGS sequence"/>
</dbReference>
<reference evidence="7 8" key="1">
    <citation type="journal article" date="2012" name="J. Bacteriol.">
        <title>Genome Sequence of Strain IMCC14465, Isolated from the East Sea, Belonging to the PS1 Clade of Alphaproteobacteria.</title>
        <authorList>
            <person name="Yang S.J."/>
            <person name="Kang I."/>
            <person name="Cho J.C."/>
        </authorList>
    </citation>
    <scope>NUCLEOTIDE SEQUENCE [LARGE SCALE GENOMIC DNA]</scope>
    <source>
        <strain evidence="7 8">IMCC14465</strain>
    </source>
</reference>
<keyword evidence="6" id="KW-0963">Cytoplasm</keyword>
<comment type="catalytic activity">
    <reaction evidence="6">
        <text>cytidine(1402) in 16S rRNA + S-adenosyl-L-methionine = N(4)-methylcytidine(1402) in 16S rRNA + S-adenosyl-L-homocysteine + H(+)</text>
        <dbReference type="Rhea" id="RHEA:42928"/>
        <dbReference type="Rhea" id="RHEA-COMP:10286"/>
        <dbReference type="Rhea" id="RHEA-COMP:10287"/>
        <dbReference type="ChEBI" id="CHEBI:15378"/>
        <dbReference type="ChEBI" id="CHEBI:57856"/>
        <dbReference type="ChEBI" id="CHEBI:59789"/>
        <dbReference type="ChEBI" id="CHEBI:74506"/>
        <dbReference type="ChEBI" id="CHEBI:82748"/>
        <dbReference type="EC" id="2.1.1.199"/>
    </reaction>
</comment>
<dbReference type="HAMAP" id="MF_01007">
    <property type="entry name" value="16SrRNA_methyltr_H"/>
    <property type="match status" value="1"/>
</dbReference>
<evidence type="ECO:0000256" key="1">
    <source>
        <dbReference type="ARBA" id="ARBA00010396"/>
    </source>
</evidence>
<dbReference type="GO" id="GO:0005737">
    <property type="term" value="C:cytoplasm"/>
    <property type="evidence" value="ECO:0007669"/>
    <property type="project" value="UniProtKB-SubCell"/>
</dbReference>
<protein>
    <recommendedName>
        <fullName evidence="6">Ribosomal RNA small subunit methyltransferase H</fullName>
        <ecNumber evidence="6">2.1.1.199</ecNumber>
    </recommendedName>
    <alternativeName>
        <fullName evidence="6">16S rRNA m(4)C1402 methyltransferase</fullName>
    </alternativeName>
    <alternativeName>
        <fullName evidence="6">rRNA (cytosine-N(4)-)-methyltransferase RsmH</fullName>
    </alternativeName>
</protein>
<keyword evidence="5 6" id="KW-0949">S-adenosyl-L-methionine</keyword>
<dbReference type="Gene3D" id="3.40.50.150">
    <property type="entry name" value="Vaccinia Virus protein VP39"/>
    <property type="match status" value="1"/>
</dbReference>
<evidence type="ECO:0000256" key="5">
    <source>
        <dbReference type="ARBA" id="ARBA00022691"/>
    </source>
</evidence>
<comment type="similarity">
    <text evidence="1 6">Belongs to the methyltransferase superfamily. RsmH family.</text>
</comment>
<dbReference type="PIRSF" id="PIRSF004486">
    <property type="entry name" value="MraW"/>
    <property type="match status" value="1"/>
</dbReference>
<dbReference type="InterPro" id="IPR023397">
    <property type="entry name" value="SAM-dep_MeTrfase_MraW_recog"/>
</dbReference>
<comment type="subcellular location">
    <subcellularLocation>
        <location evidence="6">Cytoplasm</location>
    </subcellularLocation>
</comment>
<evidence type="ECO:0000256" key="6">
    <source>
        <dbReference type="HAMAP-Rule" id="MF_01007"/>
    </source>
</evidence>
<organism evidence="7 8">
    <name type="scientific">alpha proteobacterium IMCC14465</name>
    <dbReference type="NCBI Taxonomy" id="1220535"/>
    <lineage>
        <taxon>Bacteria</taxon>
        <taxon>Pseudomonadati</taxon>
        <taxon>Pseudomonadota</taxon>
        <taxon>Alphaproteobacteria</taxon>
        <taxon>PS1 clade</taxon>
    </lineage>
</organism>
<proteinExistence type="inferred from homology"/>
<dbReference type="PATRIC" id="fig|1220535.3.peg.413"/>
<dbReference type="Pfam" id="PF01795">
    <property type="entry name" value="Methyltransf_5"/>
    <property type="match status" value="1"/>
</dbReference>
<accession>J9DIX3</accession>
<dbReference type="AlphaFoldDB" id="J9DIX3"/>
<dbReference type="STRING" id="1220535.IMCC14465_04170"/>
<feature type="binding site" evidence="6">
    <location>
        <begin position="49"/>
        <end position="51"/>
    </location>
    <ligand>
        <name>S-adenosyl-L-methionine</name>
        <dbReference type="ChEBI" id="CHEBI:59789"/>
    </ligand>
</feature>
<name>J9DIX3_9PROT</name>
<keyword evidence="2 6" id="KW-0698">rRNA processing</keyword>